<accession>A0A2K1X1W8</accession>
<reference evidence="1 2" key="1">
    <citation type="journal article" date="2006" name="Science">
        <title>The genome of black cottonwood, Populus trichocarpa (Torr. &amp; Gray).</title>
        <authorList>
            <person name="Tuskan G.A."/>
            <person name="Difazio S."/>
            <person name="Jansson S."/>
            <person name="Bohlmann J."/>
            <person name="Grigoriev I."/>
            <person name="Hellsten U."/>
            <person name="Putnam N."/>
            <person name="Ralph S."/>
            <person name="Rombauts S."/>
            <person name="Salamov A."/>
            <person name="Schein J."/>
            <person name="Sterck L."/>
            <person name="Aerts A."/>
            <person name="Bhalerao R.R."/>
            <person name="Bhalerao R.P."/>
            <person name="Blaudez D."/>
            <person name="Boerjan W."/>
            <person name="Brun A."/>
            <person name="Brunner A."/>
            <person name="Busov V."/>
            <person name="Campbell M."/>
            <person name="Carlson J."/>
            <person name="Chalot M."/>
            <person name="Chapman J."/>
            <person name="Chen G.L."/>
            <person name="Cooper D."/>
            <person name="Coutinho P.M."/>
            <person name="Couturier J."/>
            <person name="Covert S."/>
            <person name="Cronk Q."/>
            <person name="Cunningham R."/>
            <person name="Davis J."/>
            <person name="Degroeve S."/>
            <person name="Dejardin A."/>
            <person name="Depamphilis C."/>
            <person name="Detter J."/>
            <person name="Dirks B."/>
            <person name="Dubchak I."/>
            <person name="Duplessis S."/>
            <person name="Ehlting J."/>
            <person name="Ellis B."/>
            <person name="Gendler K."/>
            <person name="Goodstein D."/>
            <person name="Gribskov M."/>
            <person name="Grimwood J."/>
            <person name="Groover A."/>
            <person name="Gunter L."/>
            <person name="Hamberger B."/>
            <person name="Heinze B."/>
            <person name="Helariutta Y."/>
            <person name="Henrissat B."/>
            <person name="Holligan D."/>
            <person name="Holt R."/>
            <person name="Huang W."/>
            <person name="Islam-Faridi N."/>
            <person name="Jones S."/>
            <person name="Jones-Rhoades M."/>
            <person name="Jorgensen R."/>
            <person name="Joshi C."/>
            <person name="Kangasjarvi J."/>
            <person name="Karlsson J."/>
            <person name="Kelleher C."/>
            <person name="Kirkpatrick R."/>
            <person name="Kirst M."/>
            <person name="Kohler A."/>
            <person name="Kalluri U."/>
            <person name="Larimer F."/>
            <person name="Leebens-Mack J."/>
            <person name="Leple J.C."/>
            <person name="Locascio P."/>
            <person name="Lou Y."/>
            <person name="Lucas S."/>
            <person name="Martin F."/>
            <person name="Montanini B."/>
            <person name="Napoli C."/>
            <person name="Nelson D.R."/>
            <person name="Nelson C."/>
            <person name="Nieminen K."/>
            <person name="Nilsson O."/>
            <person name="Pereda V."/>
            <person name="Peter G."/>
            <person name="Philippe R."/>
            <person name="Pilate G."/>
            <person name="Poliakov A."/>
            <person name="Razumovskaya J."/>
            <person name="Richardson P."/>
            <person name="Rinaldi C."/>
            <person name="Ritland K."/>
            <person name="Rouze P."/>
            <person name="Ryaboy D."/>
            <person name="Schmutz J."/>
            <person name="Schrader J."/>
            <person name="Segerman B."/>
            <person name="Shin H."/>
            <person name="Siddiqui A."/>
            <person name="Sterky F."/>
            <person name="Terry A."/>
            <person name="Tsai C.J."/>
            <person name="Uberbacher E."/>
            <person name="Unneberg P."/>
            <person name="Vahala J."/>
            <person name="Wall K."/>
            <person name="Wessler S."/>
            <person name="Yang G."/>
            <person name="Yin T."/>
            <person name="Douglas C."/>
            <person name="Marra M."/>
            <person name="Sandberg G."/>
            <person name="Van de Peer Y."/>
            <person name="Rokhsar D."/>
        </authorList>
    </citation>
    <scope>NUCLEOTIDE SEQUENCE [LARGE SCALE GENOMIC DNA]</scope>
    <source>
        <strain evidence="2">cv. Nisqually</strain>
    </source>
</reference>
<organism evidence="1 2">
    <name type="scientific">Populus trichocarpa</name>
    <name type="common">Western balsam poplar</name>
    <name type="synonym">Populus balsamifera subsp. trichocarpa</name>
    <dbReference type="NCBI Taxonomy" id="3694"/>
    <lineage>
        <taxon>Eukaryota</taxon>
        <taxon>Viridiplantae</taxon>
        <taxon>Streptophyta</taxon>
        <taxon>Embryophyta</taxon>
        <taxon>Tracheophyta</taxon>
        <taxon>Spermatophyta</taxon>
        <taxon>Magnoliopsida</taxon>
        <taxon>eudicotyledons</taxon>
        <taxon>Gunneridae</taxon>
        <taxon>Pentapetalae</taxon>
        <taxon>rosids</taxon>
        <taxon>fabids</taxon>
        <taxon>Malpighiales</taxon>
        <taxon>Salicaceae</taxon>
        <taxon>Saliceae</taxon>
        <taxon>Populus</taxon>
    </lineage>
</organism>
<dbReference type="Proteomes" id="UP000006729">
    <property type="component" value="Chromosome 17"/>
</dbReference>
<name>A0A2K1X1W8_POPTR</name>
<dbReference type="InParanoid" id="A0A2K1X1W8"/>
<sequence length="1105" mass="126261">MAPPLLEKLMECAKAIEDGDLKHADSLFKEIGLESSTEANLATRKVVKYFAEALVRRLYKLYPRNPMPLVRFREDMDILGCKFEPFLSFASYTIMPPFYDALRGKKQVHIIDFSVAVDIWQHATLMKVLASELGSRLSYRITFVGPKLSKHLGYLKLISLILTKTAENHQIDFEYGEYLANSVDEIVGATLQLGRRNKEEAVVVEWEFELHKLLAVPSDKFNLVMSRLKDLKPEVMVIVEQEADHNSPDLMDRLGKSFKYYSVMFDSLEEDKFEKLEDYRVLWERNFRRQISKVVAEEGIGYVERHETWAQWRARLFRAGFHPARIMFRETMLFNNKTNQYRIEEKNRRPLLCRLDYPFAISSAWKPDLTHDESISMEIGDLGSMLGSFNMAQDASRESGKASKSVSHEDDADDATIMMRGSIWSTECFSINQIAASAELFDILEYVCHVHDLPMALTWISDRREDGTNSREKFRLHIVDTACFVNDVGMKGFVEACVEGPPLEEGQGIAGKALQSKMQFVPEVADLDAIDYPFLHVAWEFGLHAVLAIKLASTYMSSVDYILELVFPLETRELSEQLVLMKEIISTLTKNCGNAWRLWGNRAGIEKAGKSGETAAIVSGSSPQGFSDTGGLNTEDITITLDSCLSDGHGEQEVEGQTRGIGEQARTTGITLPKSPHIPRPIKPPSSYKLRSKVWIDFYKLRDENGAEWAICKHCKKRYRGESTRGTANLLKHLRNCQKKREAEQRTPKDQPVPFMVIEADSLEHFELIDNIFSPSLDETIDRLMSSSRKQQGNSEHQMPRHQAGPFKVIKSTSPEDLKLINYIFYSSLDESEIVVHCNHNYLTRSQLRTLRPQTCLDDNVISVMSDALTLAERRKKKGYINWYLPIFFSECAYDTSECISFAKKHMFRENYMSALFSCEKMYVPVFDKERRHFYLFVLHMKKQVVEIWDSLAKSSGSSVDKRLPNMLAILDILFEDDIQQNYPDGWSFASFSVDRSPNVPQQTNGYDCGVYVIKFMLAPEEATQPDFVFDSDTERLDVVLRLLDGNVNSCRNELAAKAEAYFLRSSGTNDSLRIYVQNKDEETANKYSMLKAINANVNPALNQM</sequence>
<proteinExistence type="predicted"/>
<gene>
    <name evidence="1" type="ORF">POPTR_017G018801v4</name>
</gene>
<protein>
    <submittedName>
        <fullName evidence="1">Uncharacterized protein</fullName>
    </submittedName>
</protein>
<comment type="caution">
    <text evidence="1">The sequence shown here is derived from an EMBL/GenBank/DDBJ whole genome shotgun (WGS) entry which is preliminary data.</text>
</comment>
<dbReference type="EMBL" id="CM009306">
    <property type="protein sequence ID" value="PNS94773.2"/>
    <property type="molecule type" value="Genomic_DNA"/>
</dbReference>
<dbReference type="AlphaFoldDB" id="A0A2K1X1W8"/>
<keyword evidence="2" id="KW-1185">Reference proteome</keyword>
<evidence type="ECO:0000313" key="2">
    <source>
        <dbReference type="Proteomes" id="UP000006729"/>
    </source>
</evidence>
<evidence type="ECO:0000313" key="1">
    <source>
        <dbReference type="EMBL" id="PNS94773.2"/>
    </source>
</evidence>